<protein>
    <submittedName>
        <fullName evidence="1">Uncharacterized protein</fullName>
    </submittedName>
</protein>
<keyword evidence="2" id="KW-1185">Reference proteome</keyword>
<gene>
    <name evidence="1" type="ORF">LEP1GSC108_3289</name>
</gene>
<sequence>MNTTKREKTLKILKTTKRVFDECWREVPEHMTRKLNAGELAEYMGRHVLPVITKRMLSNPYLQSKVTKRLIGVA</sequence>
<evidence type="ECO:0000313" key="1">
    <source>
        <dbReference type="EMBL" id="EMN91323.1"/>
    </source>
</evidence>
<reference evidence="1 2" key="1">
    <citation type="submission" date="2013-01" db="EMBL/GenBank/DDBJ databases">
        <authorList>
            <person name="Harkins D.M."/>
            <person name="Durkin A.S."/>
            <person name="Brinkac L.M."/>
            <person name="Haft D.H."/>
            <person name="Selengut J.D."/>
            <person name="Sanka R."/>
            <person name="DePew J."/>
            <person name="Purushe J."/>
            <person name="Chanthongthip A."/>
            <person name="Lattana O."/>
            <person name="Phetsouvanh R."/>
            <person name="Newton P.N."/>
            <person name="Vinetz J.M."/>
            <person name="Sutton G.G."/>
            <person name="Nierman W.C."/>
            <person name="Fouts D.E."/>
        </authorList>
    </citation>
    <scope>NUCLEOTIDE SEQUENCE [LARGE SCALE GENOMIC DNA]</scope>
    <source>
        <strain evidence="1 2">UI 13098</strain>
    </source>
</reference>
<dbReference type="RefSeq" id="WP_004502823.1">
    <property type="nucleotide sequence ID" value="NZ_AHNU02000034.1"/>
</dbReference>
<proteinExistence type="predicted"/>
<dbReference type="EMBL" id="AHNU02000034">
    <property type="protein sequence ID" value="EMN91323.1"/>
    <property type="molecule type" value="Genomic_DNA"/>
</dbReference>
<accession>M6QFQ3</accession>
<dbReference type="Proteomes" id="UP000012118">
    <property type="component" value="Unassembled WGS sequence"/>
</dbReference>
<comment type="caution">
    <text evidence="1">The sequence shown here is derived from an EMBL/GenBank/DDBJ whole genome shotgun (WGS) entry which is preliminary data.</text>
</comment>
<organism evidence="1 2">
    <name type="scientific">Leptospira weilii str. UI 13098</name>
    <dbReference type="NCBI Taxonomy" id="1088542"/>
    <lineage>
        <taxon>Bacteria</taxon>
        <taxon>Pseudomonadati</taxon>
        <taxon>Spirochaetota</taxon>
        <taxon>Spirochaetia</taxon>
        <taxon>Leptospirales</taxon>
        <taxon>Leptospiraceae</taxon>
        <taxon>Leptospira</taxon>
    </lineage>
</organism>
<evidence type="ECO:0000313" key="2">
    <source>
        <dbReference type="Proteomes" id="UP000012118"/>
    </source>
</evidence>
<name>M6QFQ3_9LEPT</name>
<dbReference type="AlphaFoldDB" id="M6QFQ3"/>